<proteinExistence type="predicted"/>
<keyword evidence="2" id="KW-1185">Reference proteome</keyword>
<evidence type="ECO:0000313" key="1">
    <source>
        <dbReference type="EMBL" id="VDN15138.1"/>
    </source>
</evidence>
<organism evidence="1 2">
    <name type="scientific">Dibothriocephalus latus</name>
    <name type="common">Fish tapeworm</name>
    <name type="synonym">Diphyllobothrium latum</name>
    <dbReference type="NCBI Taxonomy" id="60516"/>
    <lineage>
        <taxon>Eukaryota</taxon>
        <taxon>Metazoa</taxon>
        <taxon>Spiralia</taxon>
        <taxon>Lophotrochozoa</taxon>
        <taxon>Platyhelminthes</taxon>
        <taxon>Cestoda</taxon>
        <taxon>Eucestoda</taxon>
        <taxon>Diphyllobothriidea</taxon>
        <taxon>Diphyllobothriidae</taxon>
        <taxon>Dibothriocephalus</taxon>
    </lineage>
</organism>
<gene>
    <name evidence="1" type="ORF">DILT_LOCUS10969</name>
</gene>
<evidence type="ECO:0000313" key="2">
    <source>
        <dbReference type="Proteomes" id="UP000281553"/>
    </source>
</evidence>
<dbReference type="AlphaFoldDB" id="A0A3P7LYK3"/>
<sequence>MDTKTREALLRTDLSAILRSFVRLDTPDNLTETLNDLPCSVVCRRYCGLCFVVTSLKWAIPAPFDSLLSLTAYENDSTIVSSLQKLPLSNPAFRLGILGGIIEAQTHPMLPATLKASVCLPEVRLAQLRNVEHFLRHASTPSVTVEAIALLNKCIENASVNGQYEFSETEGAILKSALLCALTHCDDAEQSVIDIVSRLFDNVFALLFDNGRVLNSLSDWLLTNVVQEAVIGSPYCLHEAVILTKGPLRLLKCLLKHANLTWILEQSPHLMTSLILAFAWNYTAAYAGDLVNCILSRWYVRPLQYKPKVDLFSPASPFCGRFLAACVQSVVL</sequence>
<dbReference type="Proteomes" id="UP000281553">
    <property type="component" value="Unassembled WGS sequence"/>
</dbReference>
<name>A0A3P7LYK3_DIBLA</name>
<accession>A0A3P7LYK3</accession>
<reference evidence="1 2" key="1">
    <citation type="submission" date="2018-11" db="EMBL/GenBank/DDBJ databases">
        <authorList>
            <consortium name="Pathogen Informatics"/>
        </authorList>
    </citation>
    <scope>NUCLEOTIDE SEQUENCE [LARGE SCALE GENOMIC DNA]</scope>
</reference>
<dbReference type="EMBL" id="UYRU01061546">
    <property type="protein sequence ID" value="VDN15138.1"/>
    <property type="molecule type" value="Genomic_DNA"/>
</dbReference>
<dbReference type="OrthoDB" id="6614653at2759"/>
<protein>
    <submittedName>
        <fullName evidence="1">Uncharacterized protein</fullName>
    </submittedName>
</protein>